<proteinExistence type="predicted"/>
<dbReference type="Pfam" id="PF13399">
    <property type="entry name" value="LytR_C"/>
    <property type="match status" value="1"/>
</dbReference>
<feature type="domain" description="LytR/CpsA/Psr regulator C-terminal" evidence="1">
    <location>
        <begin position="60"/>
        <end position="146"/>
    </location>
</feature>
<evidence type="ECO:0000313" key="3">
    <source>
        <dbReference type="Proteomes" id="UP000325003"/>
    </source>
</evidence>
<reference evidence="2 3" key="1">
    <citation type="submission" date="2019-09" db="EMBL/GenBank/DDBJ databases">
        <title>Nocardioides panacisoli sp. nov., isolated from the soil of a ginseng field.</title>
        <authorList>
            <person name="Cho C."/>
        </authorList>
    </citation>
    <scope>NUCLEOTIDE SEQUENCE [LARGE SCALE GENOMIC DNA]</scope>
    <source>
        <strain evidence="2 3">BN130099</strain>
    </source>
</reference>
<organism evidence="2 3">
    <name type="scientific">Nocardioides humilatus</name>
    <dbReference type="NCBI Taxonomy" id="2607660"/>
    <lineage>
        <taxon>Bacteria</taxon>
        <taxon>Bacillati</taxon>
        <taxon>Actinomycetota</taxon>
        <taxon>Actinomycetes</taxon>
        <taxon>Propionibacteriales</taxon>
        <taxon>Nocardioidaceae</taxon>
        <taxon>Nocardioides</taxon>
    </lineage>
</organism>
<comment type="caution">
    <text evidence="2">The sequence shown here is derived from an EMBL/GenBank/DDBJ whole genome shotgun (WGS) entry which is preliminary data.</text>
</comment>
<dbReference type="RefSeq" id="WP_149727168.1">
    <property type="nucleotide sequence ID" value="NZ_VUJV01000001.1"/>
</dbReference>
<gene>
    <name evidence="2" type="ORF">F0U44_05385</name>
</gene>
<name>A0A5B1LQ27_9ACTN</name>
<evidence type="ECO:0000313" key="2">
    <source>
        <dbReference type="EMBL" id="KAA1421707.1"/>
    </source>
</evidence>
<keyword evidence="3" id="KW-1185">Reference proteome</keyword>
<protein>
    <submittedName>
        <fullName evidence="2">LytR family transcriptional regulator</fullName>
    </submittedName>
</protein>
<dbReference type="EMBL" id="VUJV01000001">
    <property type="protein sequence ID" value="KAA1421707.1"/>
    <property type="molecule type" value="Genomic_DNA"/>
</dbReference>
<evidence type="ECO:0000259" key="1">
    <source>
        <dbReference type="Pfam" id="PF13399"/>
    </source>
</evidence>
<sequence>MDTQARARSAVTLAVLAVVFIIGVAWAWARVTEPFPEKAEQPPCTDSPVAAGEVLTPGDILVNVLNASSTEGLASDTMEALVRKGFVEGEKGNTSASTGEGGALIWTDDPSGPSARLLATYFGGHAEIVQQPTANPGITVVIGEDFPGVTDGHKRIKAASDTSICVPPPPAS</sequence>
<dbReference type="AlphaFoldDB" id="A0A5B1LQ27"/>
<dbReference type="InterPro" id="IPR027381">
    <property type="entry name" value="LytR/CpsA/Psr_C"/>
</dbReference>
<dbReference type="Proteomes" id="UP000325003">
    <property type="component" value="Unassembled WGS sequence"/>
</dbReference>
<accession>A0A5B1LQ27</accession>
<dbReference type="Gene3D" id="3.30.70.2390">
    <property type="match status" value="1"/>
</dbReference>
<reference evidence="2 3" key="2">
    <citation type="submission" date="2019-09" db="EMBL/GenBank/DDBJ databases">
        <authorList>
            <person name="Jin C."/>
        </authorList>
    </citation>
    <scope>NUCLEOTIDE SEQUENCE [LARGE SCALE GENOMIC DNA]</scope>
    <source>
        <strain evidence="2 3">BN130099</strain>
    </source>
</reference>